<keyword evidence="1" id="KW-0489">Methyltransferase</keyword>
<comment type="caution">
    <text evidence="1">The sequence shown here is derived from an EMBL/GenBank/DDBJ whole genome shotgun (WGS) entry which is preliminary data.</text>
</comment>
<keyword evidence="1" id="KW-0808">Transferase</keyword>
<name>A0ABU0K008_9BACL</name>
<dbReference type="RefSeq" id="WP_301550452.1">
    <property type="nucleotide sequence ID" value="NZ_JAQRMZ010000001.1"/>
</dbReference>
<reference evidence="1" key="1">
    <citation type="submission" date="2023-07" db="EMBL/GenBank/DDBJ databases">
        <title>Genomic Encyclopedia of Type Strains, Phase IV (KMG-IV): sequencing the most valuable type-strain genomes for metagenomic binning, comparative biology and taxonomic classification.</title>
        <authorList>
            <person name="Goeker M."/>
        </authorList>
    </citation>
    <scope>NUCLEOTIDE SEQUENCE [LARGE SCALE GENOMIC DNA]</scope>
    <source>
        <strain evidence="1">JSM 076093</strain>
    </source>
</reference>
<protein>
    <submittedName>
        <fullName evidence="1">Methyltransferase MtxX (Methanogen marker protein 4)</fullName>
    </submittedName>
</protein>
<dbReference type="GO" id="GO:0008168">
    <property type="term" value="F:methyltransferase activity"/>
    <property type="evidence" value="ECO:0007669"/>
    <property type="project" value="UniProtKB-KW"/>
</dbReference>
<sequence>MIPVVFVNAAAKMEDALADALKACIRRDGVTEEEISRCLTLITKKEIVLQFLLETVRQPGE</sequence>
<dbReference type="EMBL" id="JAUSWM010000002">
    <property type="protein sequence ID" value="MDQ0482686.1"/>
    <property type="molecule type" value="Genomic_DNA"/>
</dbReference>
<proteinExistence type="predicted"/>
<dbReference type="GO" id="GO:0032259">
    <property type="term" value="P:methylation"/>
    <property type="evidence" value="ECO:0007669"/>
    <property type="project" value="UniProtKB-KW"/>
</dbReference>
<evidence type="ECO:0000313" key="2">
    <source>
        <dbReference type="Proteomes" id="UP001226720"/>
    </source>
</evidence>
<gene>
    <name evidence="1" type="ORF">QO000_001655</name>
</gene>
<keyword evidence="2" id="KW-1185">Reference proteome</keyword>
<dbReference type="GeneID" id="301325701"/>
<dbReference type="Proteomes" id="UP001226720">
    <property type="component" value="Unassembled WGS sequence"/>
</dbReference>
<accession>A0ABU0K008</accession>
<organism evidence="1 2">
    <name type="scientific">Guptibacillus hwajinpoensis</name>
    <dbReference type="NCBI Taxonomy" id="208199"/>
    <lineage>
        <taxon>Bacteria</taxon>
        <taxon>Bacillati</taxon>
        <taxon>Bacillota</taxon>
        <taxon>Bacilli</taxon>
        <taxon>Bacillales</taxon>
        <taxon>Guptibacillaceae</taxon>
        <taxon>Guptibacillus</taxon>
    </lineage>
</organism>
<evidence type="ECO:0000313" key="1">
    <source>
        <dbReference type="EMBL" id="MDQ0482686.1"/>
    </source>
</evidence>